<proteinExistence type="predicted"/>
<feature type="transmembrane region" description="Helical" evidence="1">
    <location>
        <begin position="88"/>
        <end position="114"/>
    </location>
</feature>
<dbReference type="RefSeq" id="WP_269660225.1">
    <property type="nucleotide sequence ID" value="NZ_CP114413.1"/>
</dbReference>
<feature type="transmembrane region" description="Helical" evidence="1">
    <location>
        <begin position="135"/>
        <end position="162"/>
    </location>
</feature>
<keyword evidence="1" id="KW-0812">Transmembrane</keyword>
<keyword evidence="1" id="KW-0472">Membrane</keyword>
<dbReference type="EMBL" id="CP114413">
    <property type="protein sequence ID" value="WAZ22617.1"/>
    <property type="molecule type" value="Genomic_DNA"/>
</dbReference>
<protein>
    <submittedName>
        <fullName evidence="2">ABC transporter permease</fullName>
    </submittedName>
</protein>
<evidence type="ECO:0000313" key="3">
    <source>
        <dbReference type="Proteomes" id="UP001164439"/>
    </source>
</evidence>
<sequence>MTAVTAPATGTAPRPRGPRGLVWVMLRVHRSALLFWLMLVALFAGGLLWAYGPGADAAWSEYLATGCGSGQPSLGCDVSGPAYQRYDYALGLGGAVMGLVPLFAAAWAGSALIGRELENGTARLAWVQSVSPARWLAAKLAVPAALLTAGMVTLTLVHRLVWSSEGELRHTMGWRAWHDDTIFLANGTAATAYALLGLAIGALTGLLLPRALPALAVAAAAELALSNWLGRLRPHLWPPDLATAKDDYPETVGMIVEGGALTREGAHVPIPDCTGEPGCLTDRDITGFYAYYHPTDHFWRLQLVETGIVLAIATLAVLAAFWLLKRRTGAAV</sequence>
<feature type="transmembrane region" description="Helical" evidence="1">
    <location>
        <begin position="33"/>
        <end position="52"/>
    </location>
</feature>
<keyword evidence="3" id="KW-1185">Reference proteome</keyword>
<evidence type="ECO:0000256" key="1">
    <source>
        <dbReference type="SAM" id="Phobius"/>
    </source>
</evidence>
<feature type="transmembrane region" description="Helical" evidence="1">
    <location>
        <begin position="182"/>
        <end position="204"/>
    </location>
</feature>
<dbReference type="Proteomes" id="UP001164439">
    <property type="component" value="Chromosome"/>
</dbReference>
<feature type="transmembrane region" description="Helical" evidence="1">
    <location>
        <begin position="211"/>
        <end position="229"/>
    </location>
</feature>
<accession>A0ABY7KGT5</accession>
<evidence type="ECO:0000313" key="2">
    <source>
        <dbReference type="EMBL" id="WAZ22617.1"/>
    </source>
</evidence>
<name>A0ABY7KGT5_9ACTN</name>
<feature type="transmembrane region" description="Helical" evidence="1">
    <location>
        <begin position="303"/>
        <end position="324"/>
    </location>
</feature>
<keyword evidence="1" id="KW-1133">Transmembrane helix</keyword>
<reference evidence="2" key="1">
    <citation type="submission" date="2022-12" db="EMBL/GenBank/DDBJ databases">
        <authorList>
            <person name="Ruckert C."/>
            <person name="Busche T."/>
            <person name="Kalinowski J."/>
            <person name="Wittmann C."/>
        </authorList>
    </citation>
    <scope>NUCLEOTIDE SEQUENCE</scope>
    <source>
        <strain evidence="2">DSM 40467</strain>
    </source>
</reference>
<gene>
    <name evidence="2" type="ORF">STRCI_003881</name>
</gene>
<organism evidence="2 3">
    <name type="scientific">Streptomyces cinnabarinus</name>
    <dbReference type="NCBI Taxonomy" id="67287"/>
    <lineage>
        <taxon>Bacteria</taxon>
        <taxon>Bacillati</taxon>
        <taxon>Actinomycetota</taxon>
        <taxon>Actinomycetes</taxon>
        <taxon>Kitasatosporales</taxon>
        <taxon>Streptomycetaceae</taxon>
        <taxon>Streptomyces</taxon>
    </lineage>
</organism>